<dbReference type="GeneID" id="19158571"/>
<comment type="caution">
    <text evidence="4">The sequence shown here is derived from an EMBL/GenBank/DDBJ whole genome shotgun (WGS) entry which is preliminary data.</text>
</comment>
<dbReference type="PANTHER" id="PTHR15237:SF0">
    <property type="entry name" value="CELL CYCLE CHECKPOINT CONTROL PROTEIN"/>
    <property type="match status" value="1"/>
</dbReference>
<evidence type="ECO:0000256" key="2">
    <source>
        <dbReference type="PIRNR" id="PIRNR009303"/>
    </source>
</evidence>
<dbReference type="PANTHER" id="PTHR15237">
    <property type="entry name" value="DNA REPAIR PROTEIN RAD9"/>
    <property type="match status" value="1"/>
</dbReference>
<dbReference type="GO" id="GO:0006281">
    <property type="term" value="P:DNA repair"/>
    <property type="evidence" value="ECO:0007669"/>
    <property type="project" value="UniProtKB-UniRule"/>
</dbReference>
<dbReference type="STRING" id="1182541.W9YDG4"/>
<name>W9YDG4_9EURO</name>
<dbReference type="HOGENOM" id="CLU_030657_1_0_1"/>
<evidence type="ECO:0000256" key="1">
    <source>
        <dbReference type="ARBA" id="ARBA00008494"/>
    </source>
</evidence>
<dbReference type="Pfam" id="PF04139">
    <property type="entry name" value="Rad9"/>
    <property type="match status" value="1"/>
</dbReference>
<dbReference type="GO" id="GO:0071479">
    <property type="term" value="P:cellular response to ionizing radiation"/>
    <property type="evidence" value="ECO:0007669"/>
    <property type="project" value="TreeGrafter"/>
</dbReference>
<dbReference type="InterPro" id="IPR026584">
    <property type="entry name" value="Rad9"/>
</dbReference>
<dbReference type="Proteomes" id="UP000019484">
    <property type="component" value="Unassembled WGS sequence"/>
</dbReference>
<proteinExistence type="inferred from homology"/>
<dbReference type="EMBL" id="AMWN01000003">
    <property type="protein sequence ID" value="EXJ90578.1"/>
    <property type="molecule type" value="Genomic_DNA"/>
</dbReference>
<gene>
    <name evidence="4" type="ORF">A1O1_03681</name>
</gene>
<evidence type="ECO:0000313" key="5">
    <source>
        <dbReference type="Proteomes" id="UP000019484"/>
    </source>
</evidence>
<feature type="compositionally biased region" description="Polar residues" evidence="3">
    <location>
        <begin position="362"/>
        <end position="381"/>
    </location>
</feature>
<dbReference type="OrthoDB" id="60092at2759"/>
<feature type="compositionally biased region" description="Low complexity" evidence="3">
    <location>
        <begin position="318"/>
        <end position="342"/>
    </location>
</feature>
<keyword evidence="5" id="KW-1185">Reference proteome</keyword>
<dbReference type="PIRSF" id="PIRSF009303">
    <property type="entry name" value="Cell_cycle_RAD9"/>
    <property type="match status" value="1"/>
</dbReference>
<dbReference type="InterPro" id="IPR046938">
    <property type="entry name" value="DNA_clamp_sf"/>
</dbReference>
<dbReference type="SUPFAM" id="SSF55979">
    <property type="entry name" value="DNA clamp"/>
    <property type="match status" value="1"/>
</dbReference>
<evidence type="ECO:0000313" key="4">
    <source>
        <dbReference type="EMBL" id="EXJ90578.1"/>
    </source>
</evidence>
<dbReference type="GO" id="GO:0030896">
    <property type="term" value="C:checkpoint clamp complex"/>
    <property type="evidence" value="ECO:0007669"/>
    <property type="project" value="UniProtKB-UniRule"/>
</dbReference>
<dbReference type="AlphaFoldDB" id="W9YDG4"/>
<dbReference type="RefSeq" id="XP_007722772.1">
    <property type="nucleotide sequence ID" value="XM_007724582.1"/>
</dbReference>
<feature type="region of interest" description="Disordered" evidence="3">
    <location>
        <begin position="294"/>
        <end position="389"/>
    </location>
</feature>
<comment type="similarity">
    <text evidence="1 2">Belongs to the rad9 family.</text>
</comment>
<dbReference type="InterPro" id="IPR007268">
    <property type="entry name" value="Rad9/Ddc1"/>
</dbReference>
<accession>W9YDG4</accession>
<dbReference type="Gene3D" id="3.70.10.10">
    <property type="match status" value="1"/>
</dbReference>
<dbReference type="eggNOG" id="KOG2810">
    <property type="taxonomic scope" value="Eukaryota"/>
</dbReference>
<reference evidence="4 5" key="1">
    <citation type="submission" date="2013-03" db="EMBL/GenBank/DDBJ databases">
        <title>The Genome Sequence of Capronia coronata CBS 617.96.</title>
        <authorList>
            <consortium name="The Broad Institute Genomics Platform"/>
            <person name="Cuomo C."/>
            <person name="de Hoog S."/>
            <person name="Gorbushina A."/>
            <person name="Walker B."/>
            <person name="Young S.K."/>
            <person name="Zeng Q."/>
            <person name="Gargeya S."/>
            <person name="Fitzgerald M."/>
            <person name="Haas B."/>
            <person name="Abouelleil A."/>
            <person name="Allen A.W."/>
            <person name="Alvarado L."/>
            <person name="Arachchi H.M."/>
            <person name="Berlin A.M."/>
            <person name="Chapman S.B."/>
            <person name="Gainer-Dewar J."/>
            <person name="Goldberg J."/>
            <person name="Griggs A."/>
            <person name="Gujja S."/>
            <person name="Hansen M."/>
            <person name="Howarth C."/>
            <person name="Imamovic A."/>
            <person name="Ireland A."/>
            <person name="Larimer J."/>
            <person name="McCowan C."/>
            <person name="Murphy C."/>
            <person name="Pearson M."/>
            <person name="Poon T.W."/>
            <person name="Priest M."/>
            <person name="Roberts A."/>
            <person name="Saif S."/>
            <person name="Shea T."/>
            <person name="Sisk P."/>
            <person name="Sykes S."/>
            <person name="Wortman J."/>
            <person name="Nusbaum C."/>
            <person name="Birren B."/>
        </authorList>
    </citation>
    <scope>NUCLEOTIDE SEQUENCE [LARGE SCALE GENOMIC DNA]</scope>
    <source>
        <strain evidence="4 5">CBS 617.96</strain>
    </source>
</reference>
<sequence>MPTLLFTVGPPGVSAIHDLLTCLAKFDEDVSLEATPQSLRISSLNISKTAHAAFTLDSTSFFNKYHFSPGPRNTSISGPPQPKIWACKIQNRALLAIFKRRLGDQRDRDTGLESCDCELQANPDQAECRLIFRLNCRQGVVKTYRLFYESADILHAAFDRVGSTNYWTVSSRTLRDVVEYFGPKTDQLDWYFQNGKVTFTSYTEKIQSGREILKQPMHTSVALERKDFDDFNVQEGLHIGTMVKDFRAIVAHAEAMRVHVTARYSRGNRPLQITYEENGLLAEFTLMTRGSANVPTTFNASTPARDLSMRPVSRPPESEASAMAGGADSASATAAPSAQDATMPPPARTTLRDRDSVAPALAQSNSGDSTLAPSGSINPNSLFIPADDDDQQWDAPNFEEEPDIVTWDNTTDEVSASSSTRRIRDSALHSFASVHEREQRAPLTRSRFPHEIAPTQRLSQVRGIFD</sequence>
<keyword evidence="2" id="KW-0227">DNA damage</keyword>
<evidence type="ECO:0000256" key="3">
    <source>
        <dbReference type="SAM" id="MobiDB-lite"/>
    </source>
</evidence>
<comment type="function">
    <text evidence="2">Acts in DNA repair and mutagenesis. Involved in promoting resistance to ionizing radiation and UV light, as well as regulating cell cycle progression after irradiation.</text>
</comment>
<dbReference type="GO" id="GO:0000076">
    <property type="term" value="P:DNA replication checkpoint signaling"/>
    <property type="evidence" value="ECO:0007669"/>
    <property type="project" value="TreeGrafter"/>
</dbReference>
<organism evidence="4 5">
    <name type="scientific">Capronia coronata CBS 617.96</name>
    <dbReference type="NCBI Taxonomy" id="1182541"/>
    <lineage>
        <taxon>Eukaryota</taxon>
        <taxon>Fungi</taxon>
        <taxon>Dikarya</taxon>
        <taxon>Ascomycota</taxon>
        <taxon>Pezizomycotina</taxon>
        <taxon>Eurotiomycetes</taxon>
        <taxon>Chaetothyriomycetidae</taxon>
        <taxon>Chaetothyriales</taxon>
        <taxon>Herpotrichiellaceae</taxon>
        <taxon>Capronia</taxon>
    </lineage>
</organism>
<protein>
    <recommendedName>
        <fullName evidence="2">DNA repair protein rad9</fullName>
    </recommendedName>
</protein>
<dbReference type="GO" id="GO:0031573">
    <property type="term" value="P:mitotic intra-S DNA damage checkpoint signaling"/>
    <property type="evidence" value="ECO:0007669"/>
    <property type="project" value="TreeGrafter"/>
</dbReference>